<keyword evidence="1" id="KW-1133">Transmembrane helix</keyword>
<organism evidence="2 3">
    <name type="scientific">Streptomyces abikoensis</name>
    <dbReference type="NCBI Taxonomy" id="97398"/>
    <lineage>
        <taxon>Bacteria</taxon>
        <taxon>Bacillati</taxon>
        <taxon>Actinomycetota</taxon>
        <taxon>Actinomycetes</taxon>
        <taxon>Kitasatosporales</taxon>
        <taxon>Streptomycetaceae</taxon>
        <taxon>Streptomyces</taxon>
    </lineage>
</organism>
<sequence length="177" mass="19245">MSDTVTAAGSLTLEYELTATDIRSALHGRNRAVRSARWQRILLPVCTVLMAVGFIAPHGPGAVAGKDWIALTVMTVMVTLVLFLPTIQARALHKTARLQGPTRTTVEADGLSSASAHSSQRMAWTLFGRYVERDDVFVLMSADKRSGCLIILPKRALTAPGDTDMLRAMLDSRVPRV</sequence>
<gene>
    <name evidence="2" type="ORF">ACH4TF_09965</name>
</gene>
<feature type="transmembrane region" description="Helical" evidence="1">
    <location>
        <begin position="68"/>
        <end position="87"/>
    </location>
</feature>
<keyword evidence="3" id="KW-1185">Reference proteome</keyword>
<evidence type="ECO:0000256" key="1">
    <source>
        <dbReference type="SAM" id="Phobius"/>
    </source>
</evidence>
<reference evidence="2 3" key="1">
    <citation type="submission" date="2024-10" db="EMBL/GenBank/DDBJ databases">
        <title>The Natural Products Discovery Center: Release of the First 8490 Sequenced Strains for Exploring Actinobacteria Biosynthetic Diversity.</title>
        <authorList>
            <person name="Kalkreuter E."/>
            <person name="Kautsar S.A."/>
            <person name="Yang D."/>
            <person name="Bader C.D."/>
            <person name="Teijaro C.N."/>
            <person name="Fluegel L."/>
            <person name="Davis C.M."/>
            <person name="Simpson J.R."/>
            <person name="Lauterbach L."/>
            <person name="Steele A.D."/>
            <person name="Gui C."/>
            <person name="Meng S."/>
            <person name="Li G."/>
            <person name="Viehrig K."/>
            <person name="Ye F."/>
            <person name="Su P."/>
            <person name="Kiefer A.F."/>
            <person name="Nichols A."/>
            <person name="Cepeda A.J."/>
            <person name="Yan W."/>
            <person name="Fan B."/>
            <person name="Jiang Y."/>
            <person name="Adhikari A."/>
            <person name="Zheng C.-J."/>
            <person name="Schuster L."/>
            <person name="Cowan T.M."/>
            <person name="Smanski M.J."/>
            <person name="Chevrette M.G."/>
            <person name="De Carvalho L.P.S."/>
            <person name="Shen B."/>
        </authorList>
    </citation>
    <scope>NUCLEOTIDE SEQUENCE [LARGE SCALE GENOMIC DNA]</scope>
    <source>
        <strain evidence="2 3">NPDC020979</strain>
    </source>
</reference>
<protein>
    <submittedName>
        <fullName evidence="2">YcxB family protein</fullName>
    </submittedName>
</protein>
<evidence type="ECO:0000313" key="2">
    <source>
        <dbReference type="EMBL" id="MFI0910770.1"/>
    </source>
</evidence>
<dbReference type="RefSeq" id="WP_397612620.1">
    <property type="nucleotide sequence ID" value="NZ_JBIRRB010000003.1"/>
</dbReference>
<proteinExistence type="predicted"/>
<dbReference type="EMBL" id="JBIRRB010000003">
    <property type="protein sequence ID" value="MFI0910770.1"/>
    <property type="molecule type" value="Genomic_DNA"/>
</dbReference>
<accession>A0ABW7SZW3</accession>
<comment type="caution">
    <text evidence="2">The sequence shown here is derived from an EMBL/GenBank/DDBJ whole genome shotgun (WGS) entry which is preliminary data.</text>
</comment>
<keyword evidence="1" id="KW-0812">Transmembrane</keyword>
<keyword evidence="1" id="KW-0472">Membrane</keyword>
<feature type="transmembrane region" description="Helical" evidence="1">
    <location>
        <begin position="38"/>
        <end position="56"/>
    </location>
</feature>
<name>A0ABW7SZW3_9ACTN</name>
<dbReference type="Proteomes" id="UP001611162">
    <property type="component" value="Unassembled WGS sequence"/>
</dbReference>
<evidence type="ECO:0000313" key="3">
    <source>
        <dbReference type="Proteomes" id="UP001611162"/>
    </source>
</evidence>